<dbReference type="PaxDb" id="29760-VIT_18s0086g00350.t01"/>
<dbReference type="EMBL" id="FN596511">
    <property type="protein sequence ID" value="CCB60814.1"/>
    <property type="molecule type" value="Genomic_DNA"/>
</dbReference>
<evidence type="ECO:0000256" key="1">
    <source>
        <dbReference type="SAM" id="SignalP"/>
    </source>
</evidence>
<evidence type="ECO:0000313" key="2">
    <source>
        <dbReference type="EMBL" id="CCB60814.1"/>
    </source>
</evidence>
<reference evidence="3" key="1">
    <citation type="journal article" date="2007" name="Nature">
        <title>The grapevine genome sequence suggests ancestral hexaploidization in major angiosperm phyla.</title>
        <authorList>
            <consortium name="The French-Italian Public Consortium for Grapevine Genome Characterization."/>
            <person name="Jaillon O."/>
            <person name="Aury J.-M."/>
            <person name="Noel B."/>
            <person name="Policriti A."/>
            <person name="Clepet C."/>
            <person name="Casagrande A."/>
            <person name="Choisne N."/>
            <person name="Aubourg S."/>
            <person name="Vitulo N."/>
            <person name="Jubin C."/>
            <person name="Vezzi A."/>
            <person name="Legeai F."/>
            <person name="Hugueney P."/>
            <person name="Dasilva C."/>
            <person name="Horner D."/>
            <person name="Mica E."/>
            <person name="Jublot D."/>
            <person name="Poulain J."/>
            <person name="Bruyere C."/>
            <person name="Billault A."/>
            <person name="Segurens B."/>
            <person name="Gouyvenoux M."/>
            <person name="Ugarte E."/>
            <person name="Cattonaro F."/>
            <person name="Anthouard V."/>
            <person name="Vico V."/>
            <person name="Del Fabbro C."/>
            <person name="Alaux M."/>
            <person name="Di Gaspero G."/>
            <person name="Dumas V."/>
            <person name="Felice N."/>
            <person name="Paillard S."/>
            <person name="Juman I."/>
            <person name="Moroldo M."/>
            <person name="Scalabrin S."/>
            <person name="Canaguier A."/>
            <person name="Le Clainche I."/>
            <person name="Malacrida G."/>
            <person name="Durand E."/>
            <person name="Pesole G."/>
            <person name="Laucou V."/>
            <person name="Chatelet P."/>
            <person name="Merdinoglu D."/>
            <person name="Delledonne M."/>
            <person name="Pezzotti M."/>
            <person name="Lecharny A."/>
            <person name="Scarpelli C."/>
            <person name="Artiguenave F."/>
            <person name="Pe M.E."/>
            <person name="Valle G."/>
            <person name="Morgante M."/>
            <person name="Caboche M."/>
            <person name="Adam-Blondon A.-F."/>
            <person name="Weissenbach J."/>
            <person name="Quetier F."/>
            <person name="Wincker P."/>
        </authorList>
    </citation>
    <scope>NUCLEOTIDE SEQUENCE [LARGE SCALE GENOMIC DNA]</scope>
    <source>
        <strain evidence="3">cv. Pinot noir / PN40024</strain>
    </source>
</reference>
<accession>F6I1J7</accession>
<keyword evidence="1" id="KW-0732">Signal</keyword>
<dbReference type="AlphaFoldDB" id="F6I1J7"/>
<evidence type="ECO:0000313" key="3">
    <source>
        <dbReference type="Proteomes" id="UP000009183"/>
    </source>
</evidence>
<protein>
    <submittedName>
        <fullName evidence="2">Uncharacterized protein</fullName>
    </submittedName>
</protein>
<keyword evidence="3" id="KW-1185">Reference proteome</keyword>
<dbReference type="InParanoid" id="F6I1J7"/>
<organism evidence="2 3">
    <name type="scientific">Vitis vinifera</name>
    <name type="common">Grape</name>
    <dbReference type="NCBI Taxonomy" id="29760"/>
    <lineage>
        <taxon>Eukaryota</taxon>
        <taxon>Viridiplantae</taxon>
        <taxon>Streptophyta</taxon>
        <taxon>Embryophyta</taxon>
        <taxon>Tracheophyta</taxon>
        <taxon>Spermatophyta</taxon>
        <taxon>Magnoliopsida</taxon>
        <taxon>eudicotyledons</taxon>
        <taxon>Gunneridae</taxon>
        <taxon>Pentapetalae</taxon>
        <taxon>rosids</taxon>
        <taxon>Vitales</taxon>
        <taxon>Vitaceae</taxon>
        <taxon>Viteae</taxon>
        <taxon>Vitis</taxon>
    </lineage>
</organism>
<gene>
    <name evidence="2" type="ordered locus">VIT_18s0086g00350</name>
</gene>
<dbReference type="Proteomes" id="UP000009183">
    <property type="component" value="Chromosome 18"/>
</dbReference>
<feature type="chain" id="PRO_5003336284" evidence="1">
    <location>
        <begin position="19"/>
        <end position="82"/>
    </location>
</feature>
<dbReference type="HOGENOM" id="CLU_2563078_0_0_1"/>
<sequence length="82" mass="8733">MCFFIISSLMTILYGVDPKPPKLGLCPNIEDLPNDDDTLPKVGVEEAPKAGNELPKDGNEEALNVVVEGNGGEDQVAPKHTS</sequence>
<feature type="signal peptide" evidence="1">
    <location>
        <begin position="1"/>
        <end position="18"/>
    </location>
</feature>
<proteinExistence type="predicted"/>
<name>F6I1J7_VITVI</name>